<evidence type="ECO:0000256" key="2">
    <source>
        <dbReference type="ARBA" id="ARBA00022692"/>
    </source>
</evidence>
<reference evidence="7 8" key="1">
    <citation type="submission" date="2019-02" db="EMBL/GenBank/DDBJ databases">
        <title>Genomic Encyclopedia of Type Strains, Phase IV (KMG-IV): sequencing the most valuable type-strain genomes for metagenomic binning, comparative biology and taxonomic classification.</title>
        <authorList>
            <person name="Goeker M."/>
        </authorList>
    </citation>
    <scope>NUCLEOTIDE SEQUENCE [LARGE SCALE GENOMIC DNA]</scope>
    <source>
        <strain evidence="7 8">DSM 19570</strain>
    </source>
</reference>
<dbReference type="Proteomes" id="UP000293671">
    <property type="component" value="Unassembled WGS sequence"/>
</dbReference>
<keyword evidence="2" id="KW-0812">Transmembrane</keyword>
<evidence type="ECO:0000313" key="8">
    <source>
        <dbReference type="Proteomes" id="UP000293671"/>
    </source>
</evidence>
<dbReference type="GO" id="GO:0016020">
    <property type="term" value="C:membrane"/>
    <property type="evidence" value="ECO:0007669"/>
    <property type="project" value="UniProtKB-SubCell"/>
</dbReference>
<dbReference type="SUPFAM" id="SSF74653">
    <property type="entry name" value="TolA/TonB C-terminal domain"/>
    <property type="match status" value="1"/>
</dbReference>
<evidence type="ECO:0000256" key="1">
    <source>
        <dbReference type="ARBA" id="ARBA00004167"/>
    </source>
</evidence>
<dbReference type="EMBL" id="SHKP01000007">
    <property type="protein sequence ID" value="RZT95082.1"/>
    <property type="molecule type" value="Genomic_DNA"/>
</dbReference>
<evidence type="ECO:0000256" key="3">
    <source>
        <dbReference type="ARBA" id="ARBA00022989"/>
    </source>
</evidence>
<protein>
    <submittedName>
        <fullName evidence="7">Protein TonB</fullName>
    </submittedName>
</protein>
<dbReference type="InterPro" id="IPR037682">
    <property type="entry name" value="TonB_C"/>
</dbReference>
<evidence type="ECO:0000256" key="4">
    <source>
        <dbReference type="ARBA" id="ARBA00023136"/>
    </source>
</evidence>
<evidence type="ECO:0000313" key="7">
    <source>
        <dbReference type="EMBL" id="RZT95082.1"/>
    </source>
</evidence>
<comment type="subcellular location">
    <subcellularLocation>
        <location evidence="1">Membrane</location>
        <topology evidence="1">Single-pass membrane protein</topology>
    </subcellularLocation>
</comment>
<keyword evidence="4" id="KW-0472">Membrane</keyword>
<comment type="caution">
    <text evidence="7">The sequence shown here is derived from an EMBL/GenBank/DDBJ whole genome shotgun (WGS) entry which is preliminary data.</text>
</comment>
<gene>
    <name evidence="7" type="ORF">EV670_2830</name>
</gene>
<feature type="region of interest" description="Disordered" evidence="5">
    <location>
        <begin position="135"/>
        <end position="155"/>
    </location>
</feature>
<proteinExistence type="predicted"/>
<dbReference type="Pfam" id="PF03544">
    <property type="entry name" value="TonB_C"/>
    <property type="match status" value="1"/>
</dbReference>
<dbReference type="InterPro" id="IPR006260">
    <property type="entry name" value="TonB/TolA_C"/>
</dbReference>
<evidence type="ECO:0000256" key="5">
    <source>
        <dbReference type="SAM" id="MobiDB-lite"/>
    </source>
</evidence>
<dbReference type="GO" id="GO:0055085">
    <property type="term" value="P:transmembrane transport"/>
    <property type="evidence" value="ECO:0007669"/>
    <property type="project" value="InterPro"/>
</dbReference>
<feature type="domain" description="TonB C-terminal" evidence="6">
    <location>
        <begin position="210"/>
        <end position="277"/>
    </location>
</feature>
<sequence>MRQSASTHAKKFMQRLRQLSALQLALLASVGVHAALLGVRIVDPEGFNRVFQDTPLEVILVNARSTEAPLKAQAIAQAALAGGGEAAAGRATSPLPPSARIEMGDAMDTARRQIDELQEQQALLLAQVRREMARLPPPEPKRDDGQPQSKQHEETQRQLLNMLAEIEKRINAENARPRKRYISPATAEASYAVYYDRLRRKIEERGTRNFPEEAGRKLYGALTMIITVDALGRVLDTEIVQSSGKKSLDKRAQAIVRAAPSFGLFSPEMRAQADQIVVVSRFTFTREEGMSARMLAPQGME</sequence>
<dbReference type="NCBIfam" id="TIGR01352">
    <property type="entry name" value="tonB_Cterm"/>
    <property type="match status" value="1"/>
</dbReference>
<organism evidence="7 8">
    <name type="scientific">Rivibacter subsaxonicus</name>
    <dbReference type="NCBI Taxonomy" id="457575"/>
    <lineage>
        <taxon>Bacteria</taxon>
        <taxon>Pseudomonadati</taxon>
        <taxon>Pseudomonadota</taxon>
        <taxon>Betaproteobacteria</taxon>
        <taxon>Burkholderiales</taxon>
        <taxon>Rivibacter</taxon>
    </lineage>
</organism>
<evidence type="ECO:0000259" key="6">
    <source>
        <dbReference type="Pfam" id="PF03544"/>
    </source>
</evidence>
<name>A0A4Q7VGC9_9BURK</name>
<dbReference type="AlphaFoldDB" id="A0A4Q7VGC9"/>
<keyword evidence="3" id="KW-1133">Transmembrane helix</keyword>
<dbReference type="Gene3D" id="3.30.1150.10">
    <property type="match status" value="1"/>
</dbReference>
<dbReference type="RefSeq" id="WP_242616980.1">
    <property type="nucleotide sequence ID" value="NZ_SHKP01000007.1"/>
</dbReference>
<keyword evidence="8" id="KW-1185">Reference proteome</keyword>
<accession>A0A4Q7VGC9</accession>